<evidence type="ECO:0000259" key="9">
    <source>
        <dbReference type="Pfam" id="PF22692"/>
    </source>
</evidence>
<dbReference type="InterPro" id="IPR053967">
    <property type="entry name" value="LlgE_F_G-like_D1"/>
</dbReference>
<comment type="subunit">
    <text evidence="4 6">The basal body constitutes a major portion of the flagellar organelle and consists of five rings (E,L,P,S, and M) mounted on a central rod. The rod consists of about 26 subunits of FlgG in the distal portion, and FlgB, FlgC and FlgF are thought to build up the proximal portion of the rod with about 6 subunits each.</text>
</comment>
<dbReference type="InterPro" id="IPR001444">
    <property type="entry name" value="Flag_bb_rod_N"/>
</dbReference>
<evidence type="ECO:0000256" key="4">
    <source>
        <dbReference type="ARBA" id="ARBA00038560"/>
    </source>
</evidence>
<reference evidence="10 11" key="1">
    <citation type="submission" date="2014-12" db="EMBL/GenBank/DDBJ databases">
        <title>Genome sequencing of Photobacterium gaetbulicola AD005a.</title>
        <authorList>
            <person name="Adrian T.G.S."/>
            <person name="Chan K.G."/>
        </authorList>
    </citation>
    <scope>NUCLEOTIDE SEQUENCE [LARGE SCALE GENOMIC DNA]</scope>
    <source>
        <strain evidence="10 11">AD005a</strain>
    </source>
</reference>
<dbReference type="AlphaFoldDB" id="A0A0B9G6A4"/>
<dbReference type="InterPro" id="IPR019776">
    <property type="entry name" value="Flagellar_basal_body_rod_CS"/>
</dbReference>
<proteinExistence type="inferred from homology"/>
<dbReference type="InterPro" id="IPR012836">
    <property type="entry name" value="FlgF"/>
</dbReference>
<keyword evidence="10" id="KW-0966">Cell projection</keyword>
<dbReference type="GO" id="GO:0030694">
    <property type="term" value="C:bacterial-type flagellum basal body, rod"/>
    <property type="evidence" value="ECO:0007669"/>
    <property type="project" value="UniProtKB-UniRule"/>
</dbReference>
<sequence>MDRALFLAMSGAKQDMYGMQVAANNLANVNTTGFRADLQQARSMQAYGEGLPTRVFAMTERPGNNFEQGSVKMTGRAMDVAVEGNGWLAVQDASGQEAYTRAGHLKIDEMGMLQNSNGQLILGDADAPIFVPLPINKIEIQKDGSVSILPQGAPPEAMVVINRIKLVNPDNNELYKDVDGLFKPTTPNPQGLEADAGVTLLSGALEGSNVNAVGEMVSMIDLQRHFEMQVKLMKTAEDMDKASSSLMRIG</sequence>
<comment type="caution">
    <text evidence="10">The sequence shown here is derived from an EMBL/GenBank/DDBJ whole genome shotgun (WGS) entry which is preliminary data.</text>
</comment>
<accession>A0A0B9G6A4</accession>
<dbReference type="InterPro" id="IPR010930">
    <property type="entry name" value="Flg_bb/hook_C_dom"/>
</dbReference>
<dbReference type="Proteomes" id="UP000031278">
    <property type="component" value="Unassembled WGS sequence"/>
</dbReference>
<dbReference type="SUPFAM" id="SSF117143">
    <property type="entry name" value="Flagellar hook protein flgE"/>
    <property type="match status" value="1"/>
</dbReference>
<evidence type="ECO:0000313" key="11">
    <source>
        <dbReference type="Proteomes" id="UP000031278"/>
    </source>
</evidence>
<keyword evidence="10" id="KW-0282">Flagellum</keyword>
<dbReference type="PROSITE" id="PS00588">
    <property type="entry name" value="FLAGELLA_BB_ROD"/>
    <property type="match status" value="1"/>
</dbReference>
<dbReference type="Pfam" id="PF22692">
    <property type="entry name" value="LlgE_F_G_D1"/>
    <property type="match status" value="1"/>
</dbReference>
<evidence type="ECO:0000259" key="7">
    <source>
        <dbReference type="Pfam" id="PF00460"/>
    </source>
</evidence>
<dbReference type="PANTHER" id="PTHR30435">
    <property type="entry name" value="FLAGELLAR PROTEIN"/>
    <property type="match status" value="1"/>
</dbReference>
<organism evidence="10 11">
    <name type="scientific">Photobacterium gaetbulicola</name>
    <dbReference type="NCBI Taxonomy" id="1295392"/>
    <lineage>
        <taxon>Bacteria</taxon>
        <taxon>Pseudomonadati</taxon>
        <taxon>Pseudomonadota</taxon>
        <taxon>Gammaproteobacteria</taxon>
        <taxon>Vibrionales</taxon>
        <taxon>Vibrionaceae</taxon>
        <taxon>Photobacterium</taxon>
    </lineage>
</organism>
<dbReference type="InterPro" id="IPR037925">
    <property type="entry name" value="FlgE/F/G-like"/>
</dbReference>
<dbReference type="NCBIfam" id="NF009280">
    <property type="entry name" value="PRK12640.1"/>
    <property type="match status" value="1"/>
</dbReference>
<feature type="domain" description="Flagellar basal-body/hook protein C-terminal" evidence="8">
    <location>
        <begin position="202"/>
        <end position="246"/>
    </location>
</feature>
<evidence type="ECO:0000256" key="6">
    <source>
        <dbReference type="RuleBase" id="RU362116"/>
    </source>
</evidence>
<evidence type="ECO:0000256" key="2">
    <source>
        <dbReference type="ARBA" id="ARBA00009677"/>
    </source>
</evidence>
<keyword evidence="10" id="KW-0969">Cilium</keyword>
<dbReference type="NCBIfam" id="TIGR02490">
    <property type="entry name" value="flgF"/>
    <property type="match status" value="1"/>
</dbReference>
<comment type="similarity">
    <text evidence="2 6">Belongs to the flagella basal body rod proteins family.</text>
</comment>
<dbReference type="NCBIfam" id="TIGR03506">
    <property type="entry name" value="FlgEFG_subfam"/>
    <property type="match status" value="1"/>
</dbReference>
<comment type="subcellular location">
    <subcellularLocation>
        <location evidence="1 6">Bacterial flagellum basal body</location>
    </subcellularLocation>
</comment>
<dbReference type="RefSeq" id="WP_039460687.1">
    <property type="nucleotide sequence ID" value="NZ_JWLZ01000124.1"/>
</dbReference>
<dbReference type="PANTHER" id="PTHR30435:SF18">
    <property type="entry name" value="FLAGELLAR BASAL-BODY ROD PROTEIN FLGF"/>
    <property type="match status" value="1"/>
</dbReference>
<feature type="domain" description="Flagellar basal body rod protein N-terminal" evidence="7">
    <location>
        <begin position="8"/>
        <end position="35"/>
    </location>
</feature>
<evidence type="ECO:0000259" key="8">
    <source>
        <dbReference type="Pfam" id="PF06429"/>
    </source>
</evidence>
<dbReference type="EMBL" id="JWLZ01000124">
    <property type="protein sequence ID" value="KHT64134.1"/>
    <property type="molecule type" value="Genomic_DNA"/>
</dbReference>
<evidence type="ECO:0000256" key="1">
    <source>
        <dbReference type="ARBA" id="ARBA00004117"/>
    </source>
</evidence>
<feature type="domain" description="Flagellar hook protein FlgE/F/G-like D1" evidence="9">
    <location>
        <begin position="81"/>
        <end position="147"/>
    </location>
</feature>
<evidence type="ECO:0000313" key="10">
    <source>
        <dbReference type="EMBL" id="KHT64134.1"/>
    </source>
</evidence>
<name>A0A0B9G6A4_9GAMM</name>
<dbReference type="InterPro" id="IPR020013">
    <property type="entry name" value="Flagellar_FlgE/F/G"/>
</dbReference>
<dbReference type="GO" id="GO:0071978">
    <property type="term" value="P:bacterial-type flagellum-dependent swarming motility"/>
    <property type="evidence" value="ECO:0007669"/>
    <property type="project" value="TreeGrafter"/>
</dbReference>
<dbReference type="Pfam" id="PF00460">
    <property type="entry name" value="Flg_bb_rod"/>
    <property type="match status" value="1"/>
</dbReference>
<gene>
    <name evidence="10" type="ORF">RJ45_08590</name>
</gene>
<keyword evidence="3 6" id="KW-0975">Bacterial flagellum</keyword>
<protein>
    <recommendedName>
        <fullName evidence="5 6">Flagellar basal-body rod protein FlgF</fullName>
    </recommendedName>
</protein>
<dbReference type="Pfam" id="PF06429">
    <property type="entry name" value="Flg_bbr_C"/>
    <property type="match status" value="1"/>
</dbReference>
<evidence type="ECO:0000256" key="3">
    <source>
        <dbReference type="ARBA" id="ARBA00023143"/>
    </source>
</evidence>
<evidence type="ECO:0000256" key="5">
    <source>
        <dbReference type="ARBA" id="ARBA00040228"/>
    </source>
</evidence>